<feature type="compositionally biased region" description="Polar residues" evidence="3">
    <location>
        <begin position="43"/>
        <end position="66"/>
    </location>
</feature>
<dbReference type="AlphaFoldDB" id="A0A9P0LQK6"/>
<dbReference type="InterPro" id="IPR031311">
    <property type="entry name" value="CHIT_BIND_RR_consensus"/>
</dbReference>
<feature type="compositionally biased region" description="Low complexity" evidence="3">
    <location>
        <begin position="83"/>
        <end position="95"/>
    </location>
</feature>
<keyword evidence="4" id="KW-0732">Signal</keyword>
<dbReference type="GO" id="GO:0042302">
    <property type="term" value="F:structural constituent of cuticle"/>
    <property type="evidence" value="ECO:0007669"/>
    <property type="project" value="UniProtKB-UniRule"/>
</dbReference>
<dbReference type="Pfam" id="PF00379">
    <property type="entry name" value="Chitin_bind_4"/>
    <property type="match status" value="1"/>
</dbReference>
<evidence type="ECO:0000313" key="5">
    <source>
        <dbReference type="EMBL" id="CAH1999028.1"/>
    </source>
</evidence>
<organism evidence="5 6">
    <name type="scientific">Acanthoscelides obtectus</name>
    <name type="common">Bean weevil</name>
    <name type="synonym">Bruchus obtectus</name>
    <dbReference type="NCBI Taxonomy" id="200917"/>
    <lineage>
        <taxon>Eukaryota</taxon>
        <taxon>Metazoa</taxon>
        <taxon>Ecdysozoa</taxon>
        <taxon>Arthropoda</taxon>
        <taxon>Hexapoda</taxon>
        <taxon>Insecta</taxon>
        <taxon>Pterygota</taxon>
        <taxon>Neoptera</taxon>
        <taxon>Endopterygota</taxon>
        <taxon>Coleoptera</taxon>
        <taxon>Polyphaga</taxon>
        <taxon>Cucujiformia</taxon>
        <taxon>Chrysomeloidea</taxon>
        <taxon>Chrysomelidae</taxon>
        <taxon>Bruchinae</taxon>
        <taxon>Bruchini</taxon>
        <taxon>Acanthoscelides</taxon>
    </lineage>
</organism>
<feature type="compositionally biased region" description="Polar residues" evidence="3">
    <location>
        <begin position="262"/>
        <end position="298"/>
    </location>
</feature>
<gene>
    <name evidence="5" type="ORF">ACAOBT_LOCUS24752</name>
</gene>
<feature type="compositionally biased region" description="Polar residues" evidence="3">
    <location>
        <begin position="107"/>
        <end position="133"/>
    </location>
</feature>
<sequence>MTKVLLLLGIFGFASCAKLNNYLPPHEDKFSGAGRGHAPGIPEQNQQSQNVPLGSFNQQPQGSFGSERQAPGFTGTPTNVGYNQQPSNFNQQQGQTGPQLPFGSELHSGSQSLGFQHEAQTPQTGNFNHQAQTGPQASFGSQQQPGSQSPGFGQAPSSREYLPPGAQHPGGQFNGNNAGQSFGTSSGEERGQVGSNGGHATFQESVGPVAQGPHADPSSTSGKNANTNLTPDASTANGNNFNYNAQPSQDSVSTIPRPFNGNYPTNGQSTHQPGQPTSINSPMYGQNHGNVPSANAPQGAQGSFGNGNNNSGASSATGKYFGAAAPVLPFEKANGQHGTEFSQTRKQIGETPAGNFGGSFNQMQQYASPFAHAKILRFDNNPHAGDGSYNYAYETDNGIAVQEEGFLRDGSQVAQGGYMYTAPDGQQYSVEYIADENGFQPKSAQWAGRDAILRSIQLNKEAEARGEYNEGSYHEEEGAEQKDQFGAHQNGAGSTRFSGDQNAPQSGFGPGASQQNGYQRGPLGPDQAGGANANGNSYNYPQPNSVSSVSKAGQTFNGPQPTQHGAVTSLKHTQNGKNGYGAVQNSISSDKKPDQPSSGPQQLKPYDQSAQPQSGFAPQSQGSFFPSQHQPGAPVGHQAPFQENGHQQGADLQQDDNNQFPPISKSAGGAPQQQVTSPDKQYDINGGYKY</sequence>
<feature type="compositionally biased region" description="Polar residues" evidence="3">
    <location>
        <begin position="537"/>
        <end position="588"/>
    </location>
</feature>
<proteinExistence type="predicted"/>
<comment type="caution">
    <text evidence="5">The sequence shown here is derived from an EMBL/GenBank/DDBJ whole genome shotgun (WGS) entry which is preliminary data.</text>
</comment>
<accession>A0A9P0LQK6</accession>
<dbReference type="Proteomes" id="UP001152888">
    <property type="component" value="Unassembled WGS sequence"/>
</dbReference>
<feature type="region of interest" description="Disordered" evidence="3">
    <location>
        <begin position="486"/>
        <end position="690"/>
    </location>
</feature>
<dbReference type="PROSITE" id="PS00233">
    <property type="entry name" value="CHIT_BIND_RR_1"/>
    <property type="match status" value="1"/>
</dbReference>
<dbReference type="InterPro" id="IPR000618">
    <property type="entry name" value="Insect_cuticle"/>
</dbReference>
<evidence type="ECO:0000256" key="3">
    <source>
        <dbReference type="SAM" id="MobiDB-lite"/>
    </source>
</evidence>
<keyword evidence="6" id="KW-1185">Reference proteome</keyword>
<evidence type="ECO:0000256" key="2">
    <source>
        <dbReference type="PROSITE-ProRule" id="PRU00497"/>
    </source>
</evidence>
<dbReference type="PROSITE" id="PS51155">
    <property type="entry name" value="CHIT_BIND_RR_2"/>
    <property type="match status" value="1"/>
</dbReference>
<dbReference type="PRINTS" id="PR00947">
    <property type="entry name" value="CUTICLE"/>
</dbReference>
<feature type="compositionally biased region" description="Polar residues" evidence="3">
    <location>
        <begin position="174"/>
        <end position="186"/>
    </location>
</feature>
<feature type="compositionally biased region" description="Low complexity" evidence="3">
    <location>
        <begin position="134"/>
        <end position="158"/>
    </location>
</feature>
<name>A0A9P0LQK6_ACAOB</name>
<keyword evidence="1 2" id="KW-0193">Cuticle</keyword>
<dbReference type="OrthoDB" id="6766157at2759"/>
<protein>
    <submittedName>
        <fullName evidence="5">Uncharacterized protein</fullName>
    </submittedName>
</protein>
<feature type="chain" id="PRO_5040301985" evidence="4">
    <location>
        <begin position="17"/>
        <end position="690"/>
    </location>
</feature>
<dbReference type="PROSITE" id="PS51257">
    <property type="entry name" value="PROKAR_LIPOPROTEIN"/>
    <property type="match status" value="1"/>
</dbReference>
<feature type="compositionally biased region" description="Polar residues" evidence="3">
    <location>
        <begin position="491"/>
        <end position="505"/>
    </location>
</feature>
<feature type="signal peptide" evidence="4">
    <location>
        <begin position="1"/>
        <end position="16"/>
    </location>
</feature>
<feature type="compositionally biased region" description="Polar residues" evidence="3">
    <location>
        <begin position="217"/>
        <end position="254"/>
    </location>
</feature>
<feature type="region of interest" description="Disordered" evidence="3">
    <location>
        <begin position="30"/>
        <end position="311"/>
    </location>
</feature>
<feature type="compositionally biased region" description="Low complexity" evidence="3">
    <location>
        <begin position="299"/>
        <end position="311"/>
    </location>
</feature>
<feature type="compositionally biased region" description="Polar residues" evidence="3">
    <location>
        <begin position="644"/>
        <end position="661"/>
    </location>
</feature>
<reference evidence="5" key="1">
    <citation type="submission" date="2022-03" db="EMBL/GenBank/DDBJ databases">
        <authorList>
            <person name="Sayadi A."/>
        </authorList>
    </citation>
    <scope>NUCLEOTIDE SEQUENCE</scope>
</reference>
<dbReference type="EMBL" id="CAKOFQ010007350">
    <property type="protein sequence ID" value="CAH1999028.1"/>
    <property type="molecule type" value="Genomic_DNA"/>
</dbReference>
<feature type="compositionally biased region" description="Polar residues" evidence="3">
    <location>
        <begin position="608"/>
        <end position="630"/>
    </location>
</feature>
<evidence type="ECO:0000313" key="6">
    <source>
        <dbReference type="Proteomes" id="UP001152888"/>
    </source>
</evidence>
<evidence type="ECO:0000256" key="1">
    <source>
        <dbReference type="ARBA" id="ARBA00022460"/>
    </source>
</evidence>
<evidence type="ECO:0000256" key="4">
    <source>
        <dbReference type="SAM" id="SignalP"/>
    </source>
</evidence>